<dbReference type="Pfam" id="PF00875">
    <property type="entry name" value="DNA_photolyase"/>
    <property type="match status" value="1"/>
</dbReference>
<comment type="similarity">
    <text evidence="7">Belongs to the DNA photolyase family.</text>
</comment>
<dbReference type="PANTHER" id="PTHR11455:SF9">
    <property type="entry name" value="CRYPTOCHROME CIRCADIAN CLOCK 5 ISOFORM X1"/>
    <property type="match status" value="1"/>
</dbReference>
<keyword evidence="5 7" id="KW-0274">FAD</keyword>
<organism evidence="9 10">
    <name type="scientific">Marinomonas sargassi</name>
    <dbReference type="NCBI Taxonomy" id="2984494"/>
    <lineage>
        <taxon>Bacteria</taxon>
        <taxon>Pseudomonadati</taxon>
        <taxon>Pseudomonadota</taxon>
        <taxon>Gammaproteobacteria</taxon>
        <taxon>Oceanospirillales</taxon>
        <taxon>Oceanospirillaceae</taxon>
        <taxon>Marinomonas</taxon>
    </lineage>
</organism>
<keyword evidence="6 7" id="KW-0157">Chromophore</keyword>
<evidence type="ECO:0000256" key="7">
    <source>
        <dbReference type="RuleBase" id="RU004182"/>
    </source>
</evidence>
<dbReference type="PRINTS" id="PR00147">
    <property type="entry name" value="DNAPHOTLYASE"/>
</dbReference>
<dbReference type="InterPro" id="IPR006050">
    <property type="entry name" value="DNA_photolyase_N"/>
</dbReference>
<evidence type="ECO:0000259" key="8">
    <source>
        <dbReference type="PROSITE" id="PS51645"/>
    </source>
</evidence>
<dbReference type="SUPFAM" id="SSF48173">
    <property type="entry name" value="Cryptochrome/photolyase FAD-binding domain"/>
    <property type="match status" value="1"/>
</dbReference>
<evidence type="ECO:0000256" key="1">
    <source>
        <dbReference type="ARBA" id="ARBA00001932"/>
    </source>
</evidence>
<name>A0ABT2YSQ5_9GAMM</name>
<evidence type="ECO:0000256" key="4">
    <source>
        <dbReference type="ARBA" id="ARBA00022630"/>
    </source>
</evidence>
<evidence type="ECO:0000313" key="9">
    <source>
        <dbReference type="EMBL" id="MCV2402928.1"/>
    </source>
</evidence>
<evidence type="ECO:0000256" key="5">
    <source>
        <dbReference type="ARBA" id="ARBA00022827"/>
    </source>
</evidence>
<dbReference type="InterPro" id="IPR002081">
    <property type="entry name" value="Cryptochrome/DNA_photolyase_1"/>
</dbReference>
<dbReference type="PROSITE" id="PS51645">
    <property type="entry name" value="PHR_CRY_ALPHA_BETA"/>
    <property type="match status" value="1"/>
</dbReference>
<comment type="cofactor">
    <cofactor evidence="2">
        <name>FAD</name>
        <dbReference type="ChEBI" id="CHEBI:57692"/>
    </cofactor>
</comment>
<dbReference type="Gene3D" id="1.25.40.80">
    <property type="match status" value="1"/>
</dbReference>
<evidence type="ECO:0000313" key="10">
    <source>
        <dbReference type="Proteomes" id="UP001209713"/>
    </source>
</evidence>
<dbReference type="SUPFAM" id="SSF52425">
    <property type="entry name" value="Cryptochrome/photolyase, N-terminal domain"/>
    <property type="match status" value="1"/>
</dbReference>
<accession>A0ABT2YSQ5</accession>
<dbReference type="Gene3D" id="1.10.579.10">
    <property type="entry name" value="DNA Cyclobutane Dipyrimidine Photolyase, subunit A, domain 3"/>
    <property type="match status" value="1"/>
</dbReference>
<dbReference type="RefSeq" id="WP_263530307.1">
    <property type="nucleotide sequence ID" value="NZ_JAOVZB010000003.1"/>
</dbReference>
<dbReference type="Proteomes" id="UP001209713">
    <property type="component" value="Unassembled WGS sequence"/>
</dbReference>
<evidence type="ECO:0000256" key="2">
    <source>
        <dbReference type="ARBA" id="ARBA00001974"/>
    </source>
</evidence>
<dbReference type="Gene3D" id="3.40.50.620">
    <property type="entry name" value="HUPs"/>
    <property type="match status" value="1"/>
</dbReference>
<reference evidence="9 10" key="1">
    <citation type="submission" date="2022-10" db="EMBL/GenBank/DDBJ databases">
        <title>Marinomonas transparenta sp. nov. and Marinomonas sargassi sp. nov., isolated from marine alga (Sargassum natans (L.) Gaillon).</title>
        <authorList>
            <person name="Wang Y."/>
        </authorList>
    </citation>
    <scope>NUCLEOTIDE SEQUENCE [LARGE SCALE GENOMIC DNA]</scope>
    <source>
        <strain evidence="9 10">C2222</strain>
    </source>
</reference>
<gene>
    <name evidence="9" type="ORF">OFY17_08550</name>
</gene>
<evidence type="ECO:0000256" key="6">
    <source>
        <dbReference type="ARBA" id="ARBA00022991"/>
    </source>
</evidence>
<dbReference type="PANTHER" id="PTHR11455">
    <property type="entry name" value="CRYPTOCHROME"/>
    <property type="match status" value="1"/>
</dbReference>
<protein>
    <submittedName>
        <fullName evidence="9">DNA photolyase family protein</fullName>
    </submittedName>
</protein>
<dbReference type="InterPro" id="IPR005101">
    <property type="entry name" value="Cryptochr/Photolyase_FAD-bd"/>
</dbReference>
<comment type="cofactor">
    <cofactor evidence="1">
        <name>(6R)-5,10-methylene-5,6,7,8-tetrahydrofolate</name>
        <dbReference type="ChEBI" id="CHEBI:15636"/>
    </cofactor>
</comment>
<keyword evidence="4 7" id="KW-0285">Flavoprotein</keyword>
<proteinExistence type="inferred from homology"/>
<dbReference type="InterPro" id="IPR018394">
    <property type="entry name" value="DNA_photolyase_1_CS_C"/>
</dbReference>
<dbReference type="InterPro" id="IPR014729">
    <property type="entry name" value="Rossmann-like_a/b/a_fold"/>
</dbReference>
<evidence type="ECO:0000256" key="3">
    <source>
        <dbReference type="ARBA" id="ARBA00005862"/>
    </source>
</evidence>
<dbReference type="InterPro" id="IPR036155">
    <property type="entry name" value="Crypto/Photolyase_N_sf"/>
</dbReference>
<dbReference type="Pfam" id="PF03441">
    <property type="entry name" value="FAD_binding_7"/>
    <property type="match status" value="1"/>
</dbReference>
<sequence>MANYAKAMTSLIDTQKPTVVWFKRDLRLTDHLPLSLAIQANRPIILLYIFEPELLSDPHYDERHWRFVWQSLEDLNRQLAEHGGQVQVYLDEPQAVLQQFHESTQFDTLFSSEEIGLGVTFKRDIRIKQWCQENKIKWHESPTGAVVRPLTHRRDWDNDWQKVMRAPVVKVELESIVWHPIEAVKADIPTAWTTYQKGMQTGGPSLAWQTLHSFYEGRGKNYYRSISSPSSSRSACTRLSPYLAWGNISLREVYQDLLSRWNTVGWRRSLIALSSRLHWHCHFMQKFESECRMEFQPVNRAYEEFPYRQDDQVMADLQAWQQGMTGYPMVDACMRALQSTGYINFRMRAMLVSFLCHHLNIDWRLGVHHLARLFLDFEPGIHYPQFQMQAGMTGTNTIRIYNPVKQSQEKDPEGVFIHRWVPELQQVPAPLVHTPWDMSPMEEALYECQIGKDYPAPIVHLADAAKDARDRLWGYRKNPNVSAEKQRILETHVRPAKKSRHK</sequence>
<feature type="domain" description="Photolyase/cryptochrome alpha/beta" evidence="8">
    <location>
        <begin position="16"/>
        <end position="146"/>
    </location>
</feature>
<dbReference type="InterPro" id="IPR036134">
    <property type="entry name" value="Crypto/Photolyase_FAD-like_sf"/>
</dbReference>
<comment type="caution">
    <text evidence="9">The sequence shown here is derived from an EMBL/GenBank/DDBJ whole genome shotgun (WGS) entry which is preliminary data.</text>
</comment>
<keyword evidence="10" id="KW-1185">Reference proteome</keyword>
<dbReference type="EMBL" id="JAOVZB010000003">
    <property type="protein sequence ID" value="MCV2402928.1"/>
    <property type="molecule type" value="Genomic_DNA"/>
</dbReference>
<comment type="similarity">
    <text evidence="3">Belongs to the DNA photolyase class-1 family.</text>
</comment>
<dbReference type="PROSITE" id="PS00394">
    <property type="entry name" value="DNA_PHOTOLYASES_1_1"/>
    <property type="match status" value="1"/>
</dbReference>